<feature type="transmembrane region" description="Helical" evidence="1">
    <location>
        <begin position="45"/>
        <end position="64"/>
    </location>
</feature>
<dbReference type="GeneID" id="25367538"/>
<protein>
    <submittedName>
        <fullName evidence="2">Uncharacterized protein</fullName>
    </submittedName>
</protein>
<dbReference type="InParanoid" id="A0A074Y371"/>
<evidence type="ECO:0000313" key="3">
    <source>
        <dbReference type="Proteomes" id="UP000030641"/>
    </source>
</evidence>
<dbReference type="RefSeq" id="XP_013340744.1">
    <property type="nucleotide sequence ID" value="XM_013485290.1"/>
</dbReference>
<keyword evidence="1" id="KW-1133">Transmembrane helix</keyword>
<dbReference type="EMBL" id="KL584772">
    <property type="protein sequence ID" value="KEQ92248.1"/>
    <property type="molecule type" value="Genomic_DNA"/>
</dbReference>
<reference evidence="2 3" key="1">
    <citation type="journal article" date="2014" name="BMC Genomics">
        <title>Genome sequencing of four Aureobasidium pullulans varieties: biotechnological potential, stress tolerance, and description of new species.</title>
        <authorList>
            <person name="Gostin Ar C."/>
            <person name="Ohm R.A."/>
            <person name="Kogej T."/>
            <person name="Sonjak S."/>
            <person name="Turk M."/>
            <person name="Zajc J."/>
            <person name="Zalar P."/>
            <person name="Grube M."/>
            <person name="Sun H."/>
            <person name="Han J."/>
            <person name="Sharma A."/>
            <person name="Chiniquy J."/>
            <person name="Ngan C.Y."/>
            <person name="Lipzen A."/>
            <person name="Barry K."/>
            <person name="Grigoriev I.V."/>
            <person name="Gunde-Cimerman N."/>
        </authorList>
    </citation>
    <scope>NUCLEOTIDE SEQUENCE [LARGE SCALE GENOMIC DNA]</scope>
    <source>
        <strain evidence="2 3">EXF-2481</strain>
    </source>
</reference>
<dbReference type="HOGENOM" id="CLU_2372442_0_0_1"/>
<organism evidence="2 3">
    <name type="scientific">Aureobasidium subglaciale (strain EXF-2481)</name>
    <name type="common">Aureobasidium pullulans var. subglaciale</name>
    <dbReference type="NCBI Taxonomy" id="1043005"/>
    <lineage>
        <taxon>Eukaryota</taxon>
        <taxon>Fungi</taxon>
        <taxon>Dikarya</taxon>
        <taxon>Ascomycota</taxon>
        <taxon>Pezizomycotina</taxon>
        <taxon>Dothideomycetes</taxon>
        <taxon>Dothideomycetidae</taxon>
        <taxon>Dothideales</taxon>
        <taxon>Saccotheciaceae</taxon>
        <taxon>Aureobasidium</taxon>
    </lineage>
</organism>
<dbReference type="Proteomes" id="UP000030641">
    <property type="component" value="Unassembled WGS sequence"/>
</dbReference>
<accession>A0A074Y371</accession>
<keyword evidence="1" id="KW-0812">Transmembrane</keyword>
<name>A0A074Y371_AURSE</name>
<evidence type="ECO:0000256" key="1">
    <source>
        <dbReference type="SAM" id="Phobius"/>
    </source>
</evidence>
<evidence type="ECO:0000313" key="2">
    <source>
        <dbReference type="EMBL" id="KEQ92248.1"/>
    </source>
</evidence>
<gene>
    <name evidence="2" type="ORF">AUEXF2481DRAFT_439319</name>
</gene>
<proteinExistence type="predicted"/>
<dbReference type="AlphaFoldDB" id="A0A074Y371"/>
<sequence length="95" mass="10737">MIRKESTIVPEQTERTRTRIPLPLLKGSFHFLVVKESPEVGHHSIQGLSILAILIGYCLVLHHLCSVDPLMSRSNFRFEMLSVTLACSFQALPHL</sequence>
<keyword evidence="1" id="KW-0472">Membrane</keyword>
<keyword evidence="3" id="KW-1185">Reference proteome</keyword>